<evidence type="ECO:0000313" key="4">
    <source>
        <dbReference type="Proteomes" id="UP001168877"/>
    </source>
</evidence>
<keyword evidence="4" id="KW-1185">Reference proteome</keyword>
<evidence type="ECO:0000313" key="3">
    <source>
        <dbReference type="EMBL" id="KAK0574791.1"/>
    </source>
</evidence>
<dbReference type="InterPro" id="IPR037104">
    <property type="entry name" value="Annexin_sf"/>
</dbReference>
<evidence type="ECO:0008006" key="5">
    <source>
        <dbReference type="Google" id="ProtNLM"/>
    </source>
</evidence>
<reference evidence="3" key="2">
    <citation type="submission" date="2023-06" db="EMBL/GenBank/DDBJ databases">
        <authorList>
            <person name="Swenson N.G."/>
            <person name="Wegrzyn J.L."/>
            <person name="Mcevoy S.L."/>
        </authorList>
    </citation>
    <scope>NUCLEOTIDE SEQUENCE</scope>
    <source>
        <strain evidence="3">NS2018</strain>
        <tissue evidence="3">Leaf</tissue>
    </source>
</reference>
<gene>
    <name evidence="3" type="ORF">LWI29_029135</name>
</gene>
<comment type="caution">
    <text evidence="3">The sequence shown here is derived from an EMBL/GenBank/DDBJ whole genome shotgun (WGS) entry which is preliminary data.</text>
</comment>
<proteinExistence type="predicted"/>
<name>A0AA39RKC0_ACESA</name>
<sequence>MSTLRVPDAVFTPNQDAEKLRKAFQGFGTDEEAVIWVLGHRNASQRKKSEMLTCSFTMRVSLIVSTLNSLVILRMR</sequence>
<dbReference type="EMBL" id="JAUESC010000387">
    <property type="protein sequence ID" value="KAK0574791.1"/>
    <property type="molecule type" value="Genomic_DNA"/>
</dbReference>
<dbReference type="Proteomes" id="UP001168877">
    <property type="component" value="Unassembled WGS sequence"/>
</dbReference>
<reference evidence="3" key="1">
    <citation type="journal article" date="2022" name="Plant J.">
        <title>Strategies of tolerance reflected in two North American maple genomes.</title>
        <authorList>
            <person name="McEvoy S.L."/>
            <person name="Sezen U.U."/>
            <person name="Trouern-Trend A."/>
            <person name="McMahon S.M."/>
            <person name="Schaberg P.G."/>
            <person name="Yang J."/>
            <person name="Wegrzyn J.L."/>
            <person name="Swenson N.G."/>
        </authorList>
    </citation>
    <scope>NUCLEOTIDE SEQUENCE</scope>
    <source>
        <strain evidence="3">NS2018</strain>
    </source>
</reference>
<dbReference type="Gene3D" id="1.10.220.10">
    <property type="entry name" value="Annexin"/>
    <property type="match status" value="1"/>
</dbReference>
<dbReference type="Pfam" id="PF00191">
    <property type="entry name" value="Annexin"/>
    <property type="match status" value="1"/>
</dbReference>
<keyword evidence="1" id="KW-0677">Repeat</keyword>
<dbReference type="GO" id="GO:0005544">
    <property type="term" value="F:calcium-dependent phospholipid binding"/>
    <property type="evidence" value="ECO:0007669"/>
    <property type="project" value="InterPro"/>
</dbReference>
<dbReference type="AlphaFoldDB" id="A0AA39RKC0"/>
<evidence type="ECO:0000256" key="2">
    <source>
        <dbReference type="ARBA" id="ARBA00023216"/>
    </source>
</evidence>
<dbReference type="SUPFAM" id="SSF47874">
    <property type="entry name" value="Annexin"/>
    <property type="match status" value="1"/>
</dbReference>
<organism evidence="3 4">
    <name type="scientific">Acer saccharum</name>
    <name type="common">Sugar maple</name>
    <dbReference type="NCBI Taxonomy" id="4024"/>
    <lineage>
        <taxon>Eukaryota</taxon>
        <taxon>Viridiplantae</taxon>
        <taxon>Streptophyta</taxon>
        <taxon>Embryophyta</taxon>
        <taxon>Tracheophyta</taxon>
        <taxon>Spermatophyta</taxon>
        <taxon>Magnoliopsida</taxon>
        <taxon>eudicotyledons</taxon>
        <taxon>Gunneridae</taxon>
        <taxon>Pentapetalae</taxon>
        <taxon>rosids</taxon>
        <taxon>malvids</taxon>
        <taxon>Sapindales</taxon>
        <taxon>Sapindaceae</taxon>
        <taxon>Hippocastanoideae</taxon>
        <taxon>Acereae</taxon>
        <taxon>Acer</taxon>
    </lineage>
</organism>
<evidence type="ECO:0000256" key="1">
    <source>
        <dbReference type="ARBA" id="ARBA00022737"/>
    </source>
</evidence>
<keyword evidence="2" id="KW-0041">Annexin</keyword>
<accession>A0AA39RKC0</accession>
<dbReference type="InterPro" id="IPR018502">
    <property type="entry name" value="Annexin_repeat"/>
</dbReference>
<protein>
    <recommendedName>
        <fullName evidence="5">Annexin</fullName>
    </recommendedName>
</protein>
<dbReference type="GO" id="GO:0005509">
    <property type="term" value="F:calcium ion binding"/>
    <property type="evidence" value="ECO:0007669"/>
    <property type="project" value="InterPro"/>
</dbReference>